<evidence type="ECO:0000256" key="7">
    <source>
        <dbReference type="ARBA" id="ARBA00023239"/>
    </source>
</evidence>
<keyword evidence="3" id="KW-0227">DNA damage</keyword>
<keyword evidence="4 8" id="KW-0378">Hydrolase</keyword>
<evidence type="ECO:0000256" key="8">
    <source>
        <dbReference type="RuleBase" id="RU364100"/>
    </source>
</evidence>
<proteinExistence type="inferred from homology"/>
<comment type="caution">
    <text evidence="9">The sequence shown here is derived from an EMBL/GenBank/DDBJ whole genome shotgun (WGS) entry which is preliminary data.</text>
</comment>
<name>A0ABU8S0T2_9SPHN</name>
<comment type="similarity">
    <text evidence="1 8">Belongs to the SOS response-associated peptidase family.</text>
</comment>
<gene>
    <name evidence="9" type="ORF">WG901_19595</name>
</gene>
<accession>A0ABU8S0T2</accession>
<keyword evidence="7" id="KW-0456">Lyase</keyword>
<dbReference type="EMBL" id="JBBHJZ010000004">
    <property type="protein sequence ID" value="MEJ5978867.1"/>
    <property type="molecule type" value="Genomic_DNA"/>
</dbReference>
<sequence length="214" mass="24191">MCNLSTVRKSAAEVAAYFSVAPPDIAAFNAAEETYPGYPGMVIREVEGRRRLETMIWGFPYRPPTMKPESKPQKVNNARGDKLNTSFWRDSFAKRRCLIPLTGWAEAEGPKGQMTRTWCSIEGTDIFAVGGIWRDTAEWGQAYSMVMVEASPQMLSVHTRMPVLLRPDEYDQWMHGLPEEAFGLVRTSHADLRFDRTPEPWTKRSTANATATLL</sequence>
<dbReference type="Pfam" id="PF02586">
    <property type="entry name" value="SRAP"/>
    <property type="match status" value="1"/>
</dbReference>
<organism evidence="9 10">
    <name type="scientific">Novosphingobium anseongense</name>
    <dbReference type="NCBI Taxonomy" id="3133436"/>
    <lineage>
        <taxon>Bacteria</taxon>
        <taxon>Pseudomonadati</taxon>
        <taxon>Pseudomonadota</taxon>
        <taxon>Alphaproteobacteria</taxon>
        <taxon>Sphingomonadales</taxon>
        <taxon>Sphingomonadaceae</taxon>
        <taxon>Novosphingobium</taxon>
    </lineage>
</organism>
<keyword evidence="10" id="KW-1185">Reference proteome</keyword>
<dbReference type="InterPro" id="IPR003738">
    <property type="entry name" value="SRAP"/>
</dbReference>
<evidence type="ECO:0000256" key="6">
    <source>
        <dbReference type="ARBA" id="ARBA00023125"/>
    </source>
</evidence>
<dbReference type="Proteomes" id="UP001361239">
    <property type="component" value="Unassembled WGS sequence"/>
</dbReference>
<evidence type="ECO:0000256" key="2">
    <source>
        <dbReference type="ARBA" id="ARBA00022670"/>
    </source>
</evidence>
<dbReference type="PANTHER" id="PTHR13604:SF0">
    <property type="entry name" value="ABASIC SITE PROCESSING PROTEIN HMCES"/>
    <property type="match status" value="1"/>
</dbReference>
<reference evidence="9 10" key="1">
    <citation type="submission" date="2024-03" db="EMBL/GenBank/DDBJ databases">
        <authorList>
            <person name="Jo J.-H."/>
        </authorList>
    </citation>
    <scope>NUCLEOTIDE SEQUENCE [LARGE SCALE GENOMIC DNA]</scope>
    <source>
        <strain evidence="9 10">PS1R-30</strain>
    </source>
</reference>
<protein>
    <recommendedName>
        <fullName evidence="8">Abasic site processing protein</fullName>
        <ecNumber evidence="8">3.4.-.-</ecNumber>
    </recommendedName>
</protein>
<dbReference type="RefSeq" id="WP_339588802.1">
    <property type="nucleotide sequence ID" value="NZ_JBBHJZ010000004.1"/>
</dbReference>
<dbReference type="PANTHER" id="PTHR13604">
    <property type="entry name" value="DC12-RELATED"/>
    <property type="match status" value="1"/>
</dbReference>
<evidence type="ECO:0000256" key="4">
    <source>
        <dbReference type="ARBA" id="ARBA00022801"/>
    </source>
</evidence>
<keyword evidence="6" id="KW-0238">DNA-binding</keyword>
<evidence type="ECO:0000256" key="3">
    <source>
        <dbReference type="ARBA" id="ARBA00022763"/>
    </source>
</evidence>
<dbReference type="SUPFAM" id="SSF143081">
    <property type="entry name" value="BB1717-like"/>
    <property type="match status" value="1"/>
</dbReference>
<dbReference type="InterPro" id="IPR036590">
    <property type="entry name" value="SRAP-like"/>
</dbReference>
<evidence type="ECO:0000256" key="5">
    <source>
        <dbReference type="ARBA" id="ARBA00023124"/>
    </source>
</evidence>
<dbReference type="EC" id="3.4.-.-" evidence="8"/>
<evidence type="ECO:0000313" key="10">
    <source>
        <dbReference type="Proteomes" id="UP001361239"/>
    </source>
</evidence>
<evidence type="ECO:0000256" key="1">
    <source>
        <dbReference type="ARBA" id="ARBA00008136"/>
    </source>
</evidence>
<dbReference type="Gene3D" id="3.90.1680.10">
    <property type="entry name" value="SOS response associated peptidase-like"/>
    <property type="match status" value="1"/>
</dbReference>
<evidence type="ECO:0000313" key="9">
    <source>
        <dbReference type="EMBL" id="MEJ5978867.1"/>
    </source>
</evidence>
<keyword evidence="5" id="KW-0190">Covalent protein-DNA linkage</keyword>
<keyword evidence="2 8" id="KW-0645">Protease</keyword>